<evidence type="ECO:0000256" key="4">
    <source>
        <dbReference type="ARBA" id="ARBA00023242"/>
    </source>
</evidence>
<feature type="region of interest" description="Disordered" evidence="7">
    <location>
        <begin position="1822"/>
        <end position="1846"/>
    </location>
</feature>
<feature type="region of interest" description="Disordered" evidence="7">
    <location>
        <begin position="1603"/>
        <end position="1632"/>
    </location>
</feature>
<feature type="compositionally biased region" description="Low complexity" evidence="7">
    <location>
        <begin position="1606"/>
        <end position="1618"/>
    </location>
</feature>
<dbReference type="Gene3D" id="1.20.1160.11">
    <property type="entry name" value="Paired amphipathic helix"/>
    <property type="match status" value="1"/>
</dbReference>
<dbReference type="SUPFAM" id="SSF47762">
    <property type="entry name" value="PAH2 domain"/>
    <property type="match status" value="1"/>
</dbReference>
<feature type="compositionally biased region" description="Polar residues" evidence="7">
    <location>
        <begin position="1722"/>
        <end position="1744"/>
    </location>
</feature>
<evidence type="ECO:0000313" key="8">
    <source>
        <dbReference type="EnsemblMetazoa" id="SCAU001889-PA"/>
    </source>
</evidence>
<dbReference type="PANTHER" id="PTHR16088:SF3">
    <property type="entry name" value="GON-4-LIKE PROTEIN"/>
    <property type="match status" value="1"/>
</dbReference>
<dbReference type="GO" id="GO:0003712">
    <property type="term" value="F:transcription coregulator activity"/>
    <property type="evidence" value="ECO:0007669"/>
    <property type="project" value="TreeGrafter"/>
</dbReference>
<dbReference type="InterPro" id="IPR036600">
    <property type="entry name" value="PAH_sf"/>
</dbReference>
<evidence type="ECO:0000256" key="2">
    <source>
        <dbReference type="ARBA" id="ARBA00023015"/>
    </source>
</evidence>
<name>A0A1I8NTI6_STOCA</name>
<sequence>MRNSAQKKTASEKKASECESGDSNRLNTSGSSTNSNKSRKRKRCEILRFSDFESEFEDCDLEDAVALENRLRKVARKNSLSHEEMMKLLQKFVKNEHILALITLKAEHELALEKSEAEQRAIIITDTPSIPKLTRSKAKELNKQPVISLPKLLGAEQTEIATLITDELNSDEEDEEYTFKEEDFVSDDDPNTTASDLDSNPRTPQTPVVQTEVDDSPIKLTDDGCFKVPLIRKKESLDELRIATRTRSKFCLQQTTIEDIESEFVPPDVEIFDTLEPDNQGGDEEWNQFLTDFLKPLNSSIVGDDDDPINDPEYVAAEKEKVDAEELRDVNISKKEIAELMTELLSNLNEGISFESIELETPRKFLLSCQDEDLNTPNTSFDKPHDNPDVSRQLTFEQETHHESLNQPCSAIISSANVTQQNFSFHPDVMSTPSSSQNNQQNEANVENAEPMTIIPVATPTSNDTFTSCGTVAIPASNINNQVELIAVPIPGQPNCFQLAKVVASGDDALETSPIKPVDKPTAPNNPKAKVFATRYTVPYETNYCGEYISVKRHIIAEYKEKFESLKHAQVNQVSSTTTDSELSKSHEICQGFTKYQYDLLQQQLRIHVQTLTQTYIQTYCHPELWRLAKKPKEMLMELQEKSKSNHNFKIWNLEKAIALINKWQQELDEDTEENKELMKYLNREVELTNHNTRQIPRFHPRILDCFLESNVFMYPEYLPRMPFSSKVASYEAFSPVESYLIAMGLEKHVRIITEKKERIPSKTTPLRMACRRLTKDTLSGKQHRRVWAHLMHLKTVDYYNPIKYYFQHNRAPPVERTTIIGFADNCVLPPKERFHELPLVFQTYLQKKNAPPQPKKTNNRIVTNPRIKASDAFRDSYLEFVREAVGEDLTFPAENCFTEITEQDDTSSTVLSTNSSEPLISARKRKASRGKLPKPKRRPPRSVTINVNYVFGGSANNILNVSSSPVSANTSYNHSATLLTNETENADSTLNETANASVGILSPSINNSNNNQTPVVTYNFDLTTKTLQCVPLTHVTSLNQNTHLLTSANIVNVVDSVENSPQLATRAENVVSSSPEATSTFPVESVPTTQIVATNSTETIQRNDGLVESVTCSTQAIPISAVESAESTPQLDANYAVEILQEPEQTICCASTPQEDSIWPTATVNEITYSQSQRANTNNNSHGNSNTRRKIHRVAKINTPILLNITKLNKNISKKALAYREKRKVKQRCEDLIIAYGLYLETLQVHYKHTPLVQHFYRRFKALELYTNLLKSLKMMCNKNNASSSSPNTNSSSPGGLKRSRNAHGDDESSPSSQRMARKINRQEENFRHMLLPDNPDETNRKDAIYAFNFYEKVEEAFRSSNRPDDCKKFNSILKSFDPKKDKVSDLYHKLEALFLPDHPELAQVFLTFLLPSEAAEIGKFFEHFMITNMTTFINKLNIYFNKQPAQIRKIYNCLNELAEDPDVTMKKIEARIVPLLKGNQFLIDWFMQQFPKSTPPERLFSTPEHVLNLKEQQSNRTSEHVETITDVIDSPTHEVPSQPTCQLRYINGRIFYGSKMLLPAKLSFMAASFKDNRSNSQISLPPKQQTTSGCVHAIREHGEKCLQSTTDMTSVTTTHTETSDDQDKSEEEDVSKVLVIDTTAEEDDSCSSIELCDENTLKAHALRLNPSYYGSTCYSANATSTPNLNSSFQGHHPNAKKVSLNFNDESGGGAATGAGKTSPRKNSNQNQHSTNSASNSNCQLLQNVREKRKSPSKKTKSPLNNTTGRSVRSYNQPMVVIHENSTAIQCAKRLKSLVESSSDEHMPEEAPDSKEHVHIVAKTKQNSKTSTTTSAQQAECVKQENSDDLEFLPESASITRSPFPALKMDTDSEDAATTSKTPSRVDSDEDCKIDIVANLVTNPVKSSDSTAARLPLNSAWTREEDKAILIEMKIGSSNREELYIRIAEKLPQRTICEIKARHQFLMDFLSKLQGK</sequence>
<keyword evidence="9" id="KW-1185">Reference proteome</keyword>
<reference evidence="8" key="1">
    <citation type="submission" date="2020-05" db="UniProtKB">
        <authorList>
            <consortium name="EnsemblMetazoa"/>
        </authorList>
    </citation>
    <scope>IDENTIFICATION</scope>
    <source>
        <strain evidence="8">USDA</strain>
    </source>
</reference>
<feature type="compositionally biased region" description="Polar residues" evidence="7">
    <location>
        <begin position="1761"/>
        <end position="1772"/>
    </location>
</feature>
<feature type="compositionally biased region" description="Low complexity" evidence="7">
    <location>
        <begin position="1822"/>
        <end position="1836"/>
    </location>
</feature>
<evidence type="ECO:0000256" key="6">
    <source>
        <dbReference type="SAM" id="Coils"/>
    </source>
</evidence>
<dbReference type="KEGG" id="scac:106096289"/>
<gene>
    <name evidence="8" type="primary">106096289</name>
</gene>
<dbReference type="OrthoDB" id="6257037at2759"/>
<feature type="compositionally biased region" description="Low complexity" evidence="7">
    <location>
        <begin position="1281"/>
        <end position="1294"/>
    </location>
</feature>
<feature type="compositionally biased region" description="Low complexity" evidence="7">
    <location>
        <begin position="23"/>
        <end position="36"/>
    </location>
</feature>
<dbReference type="VEuPathDB" id="VectorBase:SCAU001889"/>
<feature type="compositionally biased region" description="Polar residues" evidence="7">
    <location>
        <begin position="191"/>
        <end position="209"/>
    </location>
</feature>
<dbReference type="Gene3D" id="1.10.10.60">
    <property type="entry name" value="Homeodomain-like"/>
    <property type="match status" value="1"/>
</dbReference>
<keyword evidence="6" id="KW-0175">Coiled coil</keyword>
<feature type="compositionally biased region" description="Basic residues" evidence="7">
    <location>
        <begin position="1748"/>
        <end position="1758"/>
    </location>
</feature>
<evidence type="ECO:0000313" key="9">
    <source>
        <dbReference type="Proteomes" id="UP000095300"/>
    </source>
</evidence>
<dbReference type="InterPro" id="IPR052435">
    <property type="entry name" value="YY1-Transcr_Regul"/>
</dbReference>
<feature type="region of interest" description="Disordered" evidence="7">
    <location>
        <begin position="425"/>
        <end position="445"/>
    </location>
</feature>
<protein>
    <recommendedName>
        <fullName evidence="10">Myb-like domain-containing protein</fullName>
    </recommendedName>
</protein>
<dbReference type="PROSITE" id="PS51477">
    <property type="entry name" value="PAH"/>
    <property type="match status" value="1"/>
</dbReference>
<accession>A0A1I8NTI6</accession>
<feature type="region of interest" description="Disordered" evidence="7">
    <location>
        <begin position="1859"/>
        <end position="1884"/>
    </location>
</feature>
<dbReference type="GO" id="GO:0005634">
    <property type="term" value="C:nucleus"/>
    <property type="evidence" value="ECO:0007669"/>
    <property type="project" value="UniProtKB-SubCell"/>
</dbReference>
<organism evidence="8 9">
    <name type="scientific">Stomoxys calcitrans</name>
    <name type="common">Stable fly</name>
    <name type="synonym">Conops calcitrans</name>
    <dbReference type="NCBI Taxonomy" id="35570"/>
    <lineage>
        <taxon>Eukaryota</taxon>
        <taxon>Metazoa</taxon>
        <taxon>Ecdysozoa</taxon>
        <taxon>Arthropoda</taxon>
        <taxon>Hexapoda</taxon>
        <taxon>Insecta</taxon>
        <taxon>Pterygota</taxon>
        <taxon>Neoptera</taxon>
        <taxon>Endopterygota</taxon>
        <taxon>Diptera</taxon>
        <taxon>Brachycera</taxon>
        <taxon>Muscomorpha</taxon>
        <taxon>Muscoidea</taxon>
        <taxon>Muscidae</taxon>
        <taxon>Stomoxys</taxon>
    </lineage>
</organism>
<evidence type="ECO:0008006" key="10">
    <source>
        <dbReference type="Google" id="ProtNLM"/>
    </source>
</evidence>
<feature type="compositionally biased region" description="Low complexity" evidence="7">
    <location>
        <begin position="434"/>
        <end position="445"/>
    </location>
</feature>
<keyword evidence="4 5" id="KW-0539">Nucleus</keyword>
<feature type="region of interest" description="Disordered" evidence="7">
    <location>
        <begin position="1281"/>
        <end position="1318"/>
    </location>
</feature>
<comment type="subcellular location">
    <subcellularLocation>
        <location evidence="1 5">Nucleus</location>
    </subcellularLocation>
</comment>
<dbReference type="STRING" id="35570.A0A1I8NTI6"/>
<dbReference type="GO" id="GO:0006355">
    <property type="term" value="P:regulation of DNA-templated transcription"/>
    <property type="evidence" value="ECO:0007669"/>
    <property type="project" value="InterPro"/>
</dbReference>
<evidence type="ECO:0000256" key="1">
    <source>
        <dbReference type="ARBA" id="ARBA00004123"/>
    </source>
</evidence>
<feature type="region of interest" description="Disordered" evidence="7">
    <location>
        <begin position="903"/>
        <end position="942"/>
    </location>
</feature>
<dbReference type="Proteomes" id="UP000095300">
    <property type="component" value="Unassembled WGS sequence"/>
</dbReference>
<feature type="region of interest" description="Disordered" evidence="7">
    <location>
        <begin position="1"/>
        <end position="42"/>
    </location>
</feature>
<feature type="region of interest" description="Disordered" evidence="7">
    <location>
        <begin position="180"/>
        <end position="210"/>
    </location>
</feature>
<keyword evidence="3" id="KW-0804">Transcription</keyword>
<evidence type="ECO:0000256" key="3">
    <source>
        <dbReference type="ARBA" id="ARBA00023163"/>
    </source>
</evidence>
<dbReference type="PANTHER" id="PTHR16088">
    <property type="entry name" value="YY1 ASSOCIATED PROTEIN-RELATED"/>
    <property type="match status" value="1"/>
</dbReference>
<feature type="region of interest" description="Disordered" evidence="7">
    <location>
        <begin position="1686"/>
        <end position="1772"/>
    </location>
</feature>
<evidence type="ECO:0000256" key="7">
    <source>
        <dbReference type="SAM" id="MobiDB-lite"/>
    </source>
</evidence>
<evidence type="ECO:0000256" key="5">
    <source>
        <dbReference type="PROSITE-ProRule" id="PRU00810"/>
    </source>
</evidence>
<feature type="compositionally biased region" description="Polar residues" evidence="7">
    <location>
        <begin position="907"/>
        <end position="919"/>
    </location>
</feature>
<keyword evidence="2" id="KW-0805">Transcription regulation</keyword>
<feature type="compositionally biased region" description="Basic residues" evidence="7">
    <location>
        <begin position="923"/>
        <end position="941"/>
    </location>
</feature>
<proteinExistence type="predicted"/>
<dbReference type="InterPro" id="IPR003822">
    <property type="entry name" value="PAH"/>
</dbReference>
<dbReference type="EnsemblMetazoa" id="SCAU001889-RA">
    <property type="protein sequence ID" value="SCAU001889-PA"/>
    <property type="gene ID" value="SCAU001889"/>
</dbReference>
<feature type="coiled-coil region" evidence="6">
    <location>
        <begin position="654"/>
        <end position="681"/>
    </location>
</feature>